<dbReference type="AlphaFoldDB" id="A0AAV8ZT79"/>
<sequence>MCKAQAVIIGGPVKEVEKAGSPLRLSCVLSHSIEAPTYIFWYHGDRMINYDLNDGATVRDGRQGSELIFPRAQRKHAGNYSCVPSNAKQASVMVIILSSKVFF</sequence>
<feature type="domain" description="Ig-like" evidence="1">
    <location>
        <begin position="20"/>
        <end position="93"/>
    </location>
</feature>
<reference evidence="2" key="1">
    <citation type="journal article" date="2023" name="Insect Mol. Biol.">
        <title>Genome sequencing provides insights into the evolution of gene families encoding plant cell wall-degrading enzymes in longhorned beetles.</title>
        <authorList>
            <person name="Shin N.R."/>
            <person name="Okamura Y."/>
            <person name="Kirsch R."/>
            <person name="Pauchet Y."/>
        </authorList>
    </citation>
    <scope>NUCLEOTIDE SEQUENCE</scope>
    <source>
        <strain evidence="2">RBIC_L_NR</strain>
    </source>
</reference>
<dbReference type="EMBL" id="JANEYF010000292">
    <property type="protein sequence ID" value="KAJ8970852.1"/>
    <property type="molecule type" value="Genomic_DNA"/>
</dbReference>
<dbReference type="PANTHER" id="PTHR23279">
    <property type="entry name" value="DEFECTIVE PROBOSCIS EXTENSION RESPONSE DPR -RELATED"/>
    <property type="match status" value="1"/>
</dbReference>
<dbReference type="Pfam" id="PF13927">
    <property type="entry name" value="Ig_3"/>
    <property type="match status" value="1"/>
</dbReference>
<dbReference type="SMART" id="SM00409">
    <property type="entry name" value="IG"/>
    <property type="match status" value="1"/>
</dbReference>
<dbReference type="GO" id="GO:0050808">
    <property type="term" value="P:synapse organization"/>
    <property type="evidence" value="ECO:0007669"/>
    <property type="project" value="TreeGrafter"/>
</dbReference>
<dbReference type="InterPro" id="IPR037448">
    <property type="entry name" value="Zig-8"/>
</dbReference>
<accession>A0AAV8ZT79</accession>
<dbReference type="InterPro" id="IPR003598">
    <property type="entry name" value="Ig_sub2"/>
</dbReference>
<dbReference type="InterPro" id="IPR013783">
    <property type="entry name" value="Ig-like_fold"/>
</dbReference>
<dbReference type="InterPro" id="IPR007110">
    <property type="entry name" value="Ig-like_dom"/>
</dbReference>
<dbReference type="Proteomes" id="UP001162156">
    <property type="component" value="Unassembled WGS sequence"/>
</dbReference>
<dbReference type="PROSITE" id="PS50835">
    <property type="entry name" value="IG_LIKE"/>
    <property type="match status" value="1"/>
</dbReference>
<evidence type="ECO:0000313" key="2">
    <source>
        <dbReference type="EMBL" id="KAJ8970852.1"/>
    </source>
</evidence>
<organism evidence="2 3">
    <name type="scientific">Rhamnusium bicolor</name>
    <dbReference type="NCBI Taxonomy" id="1586634"/>
    <lineage>
        <taxon>Eukaryota</taxon>
        <taxon>Metazoa</taxon>
        <taxon>Ecdysozoa</taxon>
        <taxon>Arthropoda</taxon>
        <taxon>Hexapoda</taxon>
        <taxon>Insecta</taxon>
        <taxon>Pterygota</taxon>
        <taxon>Neoptera</taxon>
        <taxon>Endopterygota</taxon>
        <taxon>Coleoptera</taxon>
        <taxon>Polyphaga</taxon>
        <taxon>Cucujiformia</taxon>
        <taxon>Chrysomeloidea</taxon>
        <taxon>Cerambycidae</taxon>
        <taxon>Lepturinae</taxon>
        <taxon>Rhagiini</taxon>
        <taxon>Rhamnusium</taxon>
    </lineage>
</organism>
<dbReference type="PANTHER" id="PTHR23279:SF37">
    <property type="entry name" value="DEFECTIVE PROBOSCIS EXTENSION RESPONSE 13, ISOFORM B"/>
    <property type="match status" value="1"/>
</dbReference>
<dbReference type="SMART" id="SM00408">
    <property type="entry name" value="IGc2"/>
    <property type="match status" value="1"/>
</dbReference>
<comment type="caution">
    <text evidence="2">The sequence shown here is derived from an EMBL/GenBank/DDBJ whole genome shotgun (WGS) entry which is preliminary data.</text>
</comment>
<dbReference type="SUPFAM" id="SSF48726">
    <property type="entry name" value="Immunoglobulin"/>
    <property type="match status" value="1"/>
</dbReference>
<dbReference type="InterPro" id="IPR003599">
    <property type="entry name" value="Ig_sub"/>
</dbReference>
<protein>
    <recommendedName>
        <fullName evidence="1">Ig-like domain-containing protein</fullName>
    </recommendedName>
</protein>
<dbReference type="Gene3D" id="2.60.40.10">
    <property type="entry name" value="Immunoglobulins"/>
    <property type="match status" value="1"/>
</dbReference>
<gene>
    <name evidence="2" type="ORF">NQ314_001009</name>
</gene>
<evidence type="ECO:0000313" key="3">
    <source>
        <dbReference type="Proteomes" id="UP001162156"/>
    </source>
</evidence>
<dbReference type="InterPro" id="IPR036179">
    <property type="entry name" value="Ig-like_dom_sf"/>
</dbReference>
<name>A0AAV8ZT79_9CUCU</name>
<dbReference type="GO" id="GO:0032589">
    <property type="term" value="C:neuron projection membrane"/>
    <property type="evidence" value="ECO:0007669"/>
    <property type="project" value="TreeGrafter"/>
</dbReference>
<proteinExistence type="predicted"/>
<evidence type="ECO:0000259" key="1">
    <source>
        <dbReference type="PROSITE" id="PS50835"/>
    </source>
</evidence>
<keyword evidence="3" id="KW-1185">Reference proteome</keyword>